<evidence type="ECO:0000256" key="5">
    <source>
        <dbReference type="ARBA" id="ARBA00022598"/>
    </source>
</evidence>
<name>A0AAD7R5Z9_9TELE</name>
<dbReference type="SUPFAM" id="SSF52374">
    <property type="entry name" value="Nucleotidylyl transferase"/>
    <property type="match status" value="1"/>
</dbReference>
<evidence type="ECO:0000256" key="8">
    <source>
        <dbReference type="ARBA" id="ARBA00022741"/>
    </source>
</evidence>
<dbReference type="PROSITE" id="PS00785">
    <property type="entry name" value="5_NUCLEOTIDASE_1"/>
    <property type="match status" value="1"/>
</dbReference>
<dbReference type="GO" id="GO:0005739">
    <property type="term" value="C:mitochondrion"/>
    <property type="evidence" value="ECO:0007669"/>
    <property type="project" value="TreeGrafter"/>
</dbReference>
<comment type="similarity">
    <text evidence="2">Belongs to the class-I aminoacyl-tRNA synthetase family.</text>
</comment>
<dbReference type="InterPro" id="IPR009008">
    <property type="entry name" value="Val/Leu/Ile-tRNA-synth_edit"/>
</dbReference>
<comment type="catalytic activity">
    <reaction evidence="1">
        <text>a ribonucleoside 5'-phosphate + H2O = a ribonucleoside + phosphate</text>
        <dbReference type="Rhea" id="RHEA:12484"/>
        <dbReference type="ChEBI" id="CHEBI:15377"/>
        <dbReference type="ChEBI" id="CHEBI:18254"/>
        <dbReference type="ChEBI" id="CHEBI:43474"/>
        <dbReference type="ChEBI" id="CHEBI:58043"/>
        <dbReference type="EC" id="3.1.3.5"/>
    </reaction>
</comment>
<dbReference type="GO" id="GO:0004822">
    <property type="term" value="F:isoleucine-tRNA ligase activity"/>
    <property type="evidence" value="ECO:0007669"/>
    <property type="project" value="TreeGrafter"/>
</dbReference>
<dbReference type="InterPro" id="IPR014729">
    <property type="entry name" value="Rossmann-like_a/b/a_fold"/>
</dbReference>
<proteinExistence type="inferred from homology"/>
<dbReference type="InterPro" id="IPR001412">
    <property type="entry name" value="aa-tRNA-synth_I_CS"/>
</dbReference>
<feature type="non-terminal residue" evidence="19">
    <location>
        <position position="1"/>
    </location>
</feature>
<evidence type="ECO:0000259" key="16">
    <source>
        <dbReference type="Pfam" id="PF00149"/>
    </source>
</evidence>
<keyword evidence="20" id="KW-1185">Reference proteome</keyword>
<feature type="domain" description="5'-Nucleotidase C-terminal" evidence="17">
    <location>
        <begin position="994"/>
        <end position="1052"/>
    </location>
</feature>
<dbReference type="GO" id="GO:0005524">
    <property type="term" value="F:ATP binding"/>
    <property type="evidence" value="ECO:0007669"/>
    <property type="project" value="UniProtKB-KW"/>
</dbReference>
<dbReference type="Gene3D" id="3.60.21.10">
    <property type="match status" value="1"/>
</dbReference>
<dbReference type="CDD" id="cd07409">
    <property type="entry name" value="MPP_CD73_N"/>
    <property type="match status" value="1"/>
</dbReference>
<evidence type="ECO:0000259" key="15">
    <source>
        <dbReference type="Pfam" id="PF00133"/>
    </source>
</evidence>
<dbReference type="Gene3D" id="3.40.50.620">
    <property type="entry name" value="HUPs"/>
    <property type="match status" value="2"/>
</dbReference>
<evidence type="ECO:0000256" key="12">
    <source>
        <dbReference type="ARBA" id="ARBA00023146"/>
    </source>
</evidence>
<dbReference type="Pfam" id="PF02872">
    <property type="entry name" value="5_nucleotid_C"/>
    <property type="match status" value="2"/>
</dbReference>
<dbReference type="GO" id="GO:0002161">
    <property type="term" value="F:aminoacyl-tRNA deacylase activity"/>
    <property type="evidence" value="ECO:0007669"/>
    <property type="project" value="InterPro"/>
</dbReference>
<dbReference type="EC" id="3.1.3.5" evidence="4"/>
<feature type="domain" description="Calcineurin-like phosphoesterase" evidence="16">
    <location>
        <begin position="435"/>
        <end position="648"/>
    </location>
</feature>
<dbReference type="InterPro" id="IPR002300">
    <property type="entry name" value="aa-tRNA-synth_Ia"/>
</dbReference>
<keyword evidence="5" id="KW-0436">Ligase</keyword>
<dbReference type="Gene3D" id="3.90.740.10">
    <property type="entry name" value="Valyl/Leucyl/Isoleucyl-tRNA synthetase, editing domain"/>
    <property type="match status" value="1"/>
</dbReference>
<evidence type="ECO:0000256" key="13">
    <source>
        <dbReference type="ARBA" id="ARBA00029793"/>
    </source>
</evidence>
<dbReference type="EMBL" id="JAINUG010000578">
    <property type="protein sequence ID" value="KAJ8366529.1"/>
    <property type="molecule type" value="Genomic_DNA"/>
</dbReference>
<comment type="similarity">
    <text evidence="3">Belongs to the 5'-nucleotidase family.</text>
</comment>
<gene>
    <name evidence="19" type="ORF">AAFF_G00350830</name>
</gene>
<dbReference type="InterPro" id="IPR036907">
    <property type="entry name" value="5'-Nucleotdase_C_sf"/>
</dbReference>
<dbReference type="FunFam" id="3.60.21.10:FF:000020">
    <property type="entry name" value="NT5E isoform 4"/>
    <property type="match status" value="1"/>
</dbReference>
<evidence type="ECO:0000256" key="7">
    <source>
        <dbReference type="ARBA" id="ARBA00022729"/>
    </source>
</evidence>
<dbReference type="PANTHER" id="PTHR42765:SF1">
    <property type="entry name" value="ISOLEUCINE--TRNA LIGASE, MITOCHONDRIAL"/>
    <property type="match status" value="1"/>
</dbReference>
<dbReference type="FunFam" id="3.90.740.10:FF:000009">
    <property type="entry name" value="Isoleucyl-tRNA synthetase 2, mitochondrial"/>
    <property type="match status" value="1"/>
</dbReference>
<feature type="domain" description="5'-Nucleotidase C-terminal" evidence="17">
    <location>
        <begin position="744"/>
        <end position="916"/>
    </location>
</feature>
<keyword evidence="12" id="KW-0030">Aminoacyl-tRNA synthetase</keyword>
<dbReference type="GO" id="GO:0032543">
    <property type="term" value="P:mitochondrial translation"/>
    <property type="evidence" value="ECO:0007669"/>
    <property type="project" value="TreeGrafter"/>
</dbReference>
<dbReference type="InterPro" id="IPR029052">
    <property type="entry name" value="Metallo-depent_PP-like"/>
</dbReference>
<sequence>MEPLQVVSSVDDGPYAVRTILGWTVNGPLRGGSDTMETNKRTEVTANRISVAKLEELWQLQFKQDFPDAGQNEDIEMSKDDHQFMNMVSQSSKLVDGQYSVCLPIRNKSLCMPNNRSVAEQRVLNLRKRFSRDVKFHTEYVAFMEDILKKGYAVKLNSAECEPTEGSNMVSASPRVRHPVKQKLRVVFDCGASFQGTSLNQQLLQGPDLTSSLVGVLMRFRQETVAVMADVEAMFHQIRVSHEDTDFFRFLWWPDGNYEQELLEHKIELKKSIKEWNTSKITKNLQQKGVQWHFNPPAGSHHGGSWERLIRSVRKILNTTVKEQPLDEEGLHTLLCEAEAIINSRPITKASSDLNDLEALTPNHLVLLKVKPELPPGVFNKDDQYANRRWRQVQYLADVFWKRWCKEYLPQLKNVNDGPHLEETFASETRGLELSLLHTNDVHARVEETGVDSGRCAEGECFAGVARRFTKIREIRSSEKNVLLLDAGDQFQGTVWFNHYKGAETAHFMNKLGYDAMAFGNHEFDNGVEGLLKPFLQMVNCTVLSANIKADQTVAPEFSRYYFPYKIFHIGSDRVAVVGYTTKETPDLSLPGPHLVFEDEISSLQAQVDKLTALGIDKIIALGHSGFEVDKQIARKVRGVDVVIGGHTNTFLYSGSVPSLELPAGPYPFMVSSEDGRDVPVVQAYAFGKYLGHLKVTFDKAGEVARAVGNPVLLDRSVPQDPGVLAEVEEWKRNLANYSSQYVGQTLVYLNGTFEECRFRECNLGNLICDAMVRPSTWQGSHDPPTGEASQVPPTGEAVPLSRPARFLPQWNHVSSSILNSGAIRSSISERSRNGVYQTKPRATQEPQNLEIHRCGSITMEELLSVLPFGGTFDLVQLKGSTLRDVFEHSVRRYGLNTGEFLQAAGIQVEFDLSMSPVPPAPPGIQVEFDLSMPPVSPRSSRDSGIPPHAPPLPAPGIRVEFDLHVPPLPAPPGIQVEFDLSMSPPFLQGFGDSGIRVEFDLSKPAGQRVASLSLLCTQCRVPAYAPLDPAQIYKLVLPSYMANGGDGFSMIREEMLKHDSGEAWCRAHNQKRLFRLTHDYSRLERHKLASQSGDMDISVLQGYIEERKKVHPALEGRISISNVAAGTTSPFFLVLLGLTWAMSVGHLVANCTLDFFNSPSPMSQYPWPAMIHLLRDGTRPPVLQGRPSHFSASSCRLSLPPPPSPWGGQPIAAVFMFTPREHSPLTPPKRAHGSMLLLRAVASRGAGFRRAAVHPGLRPGLSCSLRPGLSCGLRRQHSAGSPGGRAQPTAAAPGEGRYRDTVLLPRTDFPRKLAGQELVERELEIQRLCGFADLYSWQRDRKGKKEYCLHDGPPYANGDPHVGHALNKILKDVRNRFEMLRGRQVHYVPGWDCHGLPIEMKALGTLGTSGLTPLQIRHKGPPPAGGMLLLPPVWGVMADWDQCYYTFDGRYEASQLRVVNLDSSDHMTFFHCSRGLIYQDYKPVFWSPSSRTALAESELEYNPQHVSRAVYLTFPVTSPSPKLASESEGRSQVSVLVWTTQPWTLPANQALCFMPNAKYSLVKSADSSQLLLVATERIASLAAALGTQLEAVGSLTGSELEGGVCQHPIIPGKEVPLLPANHVTMGKGTGLVHTAPAHGMEDFSVASRFSLPVECMVDEEGRFTELAGPQLQTQSVMDEGTDTVICMLKQAGALVKEEDCIHSYPYDWRTQQPVVIRASKQWFINTESLKDRAKEALQKVRVMPESARGSLLAMLDRRTYWCISRQRSWGVPIPVFYNKETGQPLINKHTVSHVAEVFAEKGSDSWWELPLDSLLPPEVLKKSKASTEVEYVRGEDVLDIWFDSGVSWAAVLQDQVQLVTSLVGGWGFSQ</sequence>
<feature type="region of interest" description="Disordered" evidence="14">
    <location>
        <begin position="1274"/>
        <end position="1299"/>
    </location>
</feature>
<dbReference type="InterPro" id="IPR006179">
    <property type="entry name" value="5_nucleotidase/apyrase"/>
</dbReference>
<dbReference type="Gene3D" id="3.30.420.10">
    <property type="entry name" value="Ribonuclease H-like superfamily/Ribonuclease H"/>
    <property type="match status" value="1"/>
</dbReference>
<evidence type="ECO:0000256" key="11">
    <source>
        <dbReference type="ARBA" id="ARBA00022917"/>
    </source>
</evidence>
<evidence type="ECO:0000256" key="14">
    <source>
        <dbReference type="SAM" id="MobiDB-lite"/>
    </source>
</evidence>
<dbReference type="GO" id="GO:0006428">
    <property type="term" value="P:isoleucyl-tRNA aminoacylation"/>
    <property type="evidence" value="ECO:0007669"/>
    <property type="project" value="TreeGrafter"/>
</dbReference>
<dbReference type="GO" id="GO:0008253">
    <property type="term" value="F:5'-nucleotidase activity"/>
    <property type="evidence" value="ECO:0007669"/>
    <property type="project" value="UniProtKB-EC"/>
</dbReference>
<organism evidence="19 20">
    <name type="scientific">Aldrovandia affinis</name>
    <dbReference type="NCBI Taxonomy" id="143900"/>
    <lineage>
        <taxon>Eukaryota</taxon>
        <taxon>Metazoa</taxon>
        <taxon>Chordata</taxon>
        <taxon>Craniata</taxon>
        <taxon>Vertebrata</taxon>
        <taxon>Euteleostomi</taxon>
        <taxon>Actinopterygii</taxon>
        <taxon>Neopterygii</taxon>
        <taxon>Teleostei</taxon>
        <taxon>Notacanthiformes</taxon>
        <taxon>Halosauridae</taxon>
        <taxon>Aldrovandia</taxon>
    </lineage>
</organism>
<dbReference type="GO" id="GO:0009166">
    <property type="term" value="P:nucleotide catabolic process"/>
    <property type="evidence" value="ECO:0007669"/>
    <property type="project" value="InterPro"/>
</dbReference>
<dbReference type="PROSITE" id="PS00178">
    <property type="entry name" value="AA_TRNA_LIGASE_I"/>
    <property type="match status" value="1"/>
</dbReference>
<keyword evidence="9" id="KW-0378">Hydrolase</keyword>
<reference evidence="19" key="1">
    <citation type="journal article" date="2023" name="Science">
        <title>Genome structures resolve the early diversification of teleost fishes.</title>
        <authorList>
            <person name="Parey E."/>
            <person name="Louis A."/>
            <person name="Montfort J."/>
            <person name="Bouchez O."/>
            <person name="Roques C."/>
            <person name="Iampietro C."/>
            <person name="Lluch J."/>
            <person name="Castinel A."/>
            <person name="Donnadieu C."/>
            <person name="Desvignes T."/>
            <person name="Floi Bucao C."/>
            <person name="Jouanno E."/>
            <person name="Wen M."/>
            <person name="Mejri S."/>
            <person name="Dirks R."/>
            <person name="Jansen H."/>
            <person name="Henkel C."/>
            <person name="Chen W.J."/>
            <person name="Zahm M."/>
            <person name="Cabau C."/>
            <person name="Klopp C."/>
            <person name="Thompson A.W."/>
            <person name="Robinson-Rechavi M."/>
            <person name="Braasch I."/>
            <person name="Lecointre G."/>
            <person name="Bobe J."/>
            <person name="Postlethwait J.H."/>
            <person name="Berthelot C."/>
            <person name="Roest Crollius H."/>
            <person name="Guiguen Y."/>
        </authorList>
    </citation>
    <scope>NUCLEOTIDE SEQUENCE</scope>
    <source>
        <strain evidence="19">NC1722</strain>
    </source>
</reference>
<dbReference type="InterPro" id="IPR008334">
    <property type="entry name" value="5'-Nucleotdase_C"/>
</dbReference>
<protein>
    <recommendedName>
        <fullName evidence="4">5'-nucleotidase</fullName>
        <ecNumber evidence="4">3.1.3.5</ecNumber>
    </recommendedName>
    <alternativeName>
        <fullName evidence="13">Ecto-5'-nucleotidase</fullName>
    </alternativeName>
</protein>
<keyword evidence="10" id="KW-0067">ATP-binding</keyword>
<feature type="domain" description="DUF5641" evidence="18">
    <location>
        <begin position="388"/>
        <end position="416"/>
    </location>
</feature>
<keyword evidence="8" id="KW-0547">Nucleotide-binding</keyword>
<dbReference type="Pfam" id="PF00149">
    <property type="entry name" value="Metallophos"/>
    <property type="match status" value="1"/>
</dbReference>
<keyword evidence="6" id="KW-0479">Metal-binding</keyword>
<dbReference type="InterPro" id="IPR006146">
    <property type="entry name" value="5'-Nucleotdase_CS"/>
</dbReference>
<evidence type="ECO:0000313" key="20">
    <source>
        <dbReference type="Proteomes" id="UP001221898"/>
    </source>
</evidence>
<evidence type="ECO:0000256" key="4">
    <source>
        <dbReference type="ARBA" id="ARBA00012643"/>
    </source>
</evidence>
<dbReference type="GO" id="GO:0003676">
    <property type="term" value="F:nucleic acid binding"/>
    <property type="evidence" value="ECO:0007669"/>
    <property type="project" value="InterPro"/>
</dbReference>
<evidence type="ECO:0000259" key="18">
    <source>
        <dbReference type="Pfam" id="PF18701"/>
    </source>
</evidence>
<dbReference type="InterPro" id="IPR036397">
    <property type="entry name" value="RNaseH_sf"/>
</dbReference>
<evidence type="ECO:0000256" key="1">
    <source>
        <dbReference type="ARBA" id="ARBA00000815"/>
    </source>
</evidence>
<dbReference type="InterPro" id="IPR004843">
    <property type="entry name" value="Calcineurin-like_PHP"/>
</dbReference>
<evidence type="ECO:0000256" key="10">
    <source>
        <dbReference type="ARBA" id="ARBA00022840"/>
    </source>
</evidence>
<evidence type="ECO:0000256" key="9">
    <source>
        <dbReference type="ARBA" id="ARBA00022801"/>
    </source>
</evidence>
<feature type="domain" description="Aminoacyl-tRNA synthetase class Ia" evidence="15">
    <location>
        <begin position="1436"/>
        <end position="1854"/>
    </location>
</feature>
<dbReference type="SUPFAM" id="SSF55816">
    <property type="entry name" value="5'-nucleotidase (syn. UDP-sugar hydrolase), C-terminal domain"/>
    <property type="match status" value="2"/>
</dbReference>
<dbReference type="InterPro" id="IPR050081">
    <property type="entry name" value="Ile-tRNA_ligase"/>
</dbReference>
<evidence type="ECO:0000256" key="3">
    <source>
        <dbReference type="ARBA" id="ARBA00006654"/>
    </source>
</evidence>
<keyword evidence="11" id="KW-0648">Protein biosynthesis</keyword>
<dbReference type="PRINTS" id="PR01607">
    <property type="entry name" value="APYRASEFAMLY"/>
</dbReference>
<dbReference type="GO" id="GO:0046872">
    <property type="term" value="F:metal ion binding"/>
    <property type="evidence" value="ECO:0007669"/>
    <property type="project" value="UniProtKB-KW"/>
</dbReference>
<evidence type="ECO:0000256" key="6">
    <source>
        <dbReference type="ARBA" id="ARBA00022723"/>
    </source>
</evidence>
<dbReference type="Pfam" id="PF00133">
    <property type="entry name" value="tRNA-synt_1"/>
    <property type="match status" value="2"/>
</dbReference>
<evidence type="ECO:0000259" key="17">
    <source>
        <dbReference type="Pfam" id="PF02872"/>
    </source>
</evidence>
<dbReference type="Pfam" id="PF18701">
    <property type="entry name" value="DUF5641"/>
    <property type="match status" value="1"/>
</dbReference>
<accession>A0AAD7R5Z9</accession>
<evidence type="ECO:0000256" key="2">
    <source>
        <dbReference type="ARBA" id="ARBA00005594"/>
    </source>
</evidence>
<dbReference type="PANTHER" id="PTHR42765">
    <property type="entry name" value="SOLEUCYL-TRNA SYNTHETASE"/>
    <property type="match status" value="1"/>
</dbReference>
<feature type="region of interest" description="Disordered" evidence="14">
    <location>
        <begin position="778"/>
        <end position="798"/>
    </location>
</feature>
<comment type="caution">
    <text evidence="19">The sequence shown here is derived from an EMBL/GenBank/DDBJ whole genome shotgun (WGS) entry which is preliminary data.</text>
</comment>
<dbReference type="Proteomes" id="UP001221898">
    <property type="component" value="Unassembled WGS sequence"/>
</dbReference>
<evidence type="ECO:0000313" key="19">
    <source>
        <dbReference type="EMBL" id="KAJ8366529.1"/>
    </source>
</evidence>
<dbReference type="SUPFAM" id="SSF50677">
    <property type="entry name" value="ValRS/IleRS/LeuRS editing domain"/>
    <property type="match status" value="1"/>
</dbReference>
<dbReference type="InterPro" id="IPR040676">
    <property type="entry name" value="DUF5641"/>
</dbReference>
<keyword evidence="7" id="KW-0732">Signal</keyword>
<dbReference type="SUPFAM" id="SSF56300">
    <property type="entry name" value="Metallo-dependent phosphatases"/>
    <property type="match status" value="1"/>
</dbReference>
<feature type="domain" description="Aminoacyl-tRNA synthetase class Ia" evidence="15">
    <location>
        <begin position="1336"/>
        <end position="1407"/>
    </location>
</feature>
<dbReference type="Gene3D" id="3.90.780.10">
    <property type="entry name" value="5'-Nucleotidase, C-terminal domain"/>
    <property type="match status" value="2"/>
</dbReference>